<keyword evidence="2 7" id="KW-0812">Transmembrane</keyword>
<feature type="coiled-coil region" evidence="6">
    <location>
        <begin position="160"/>
        <end position="187"/>
    </location>
</feature>
<dbReference type="GeneID" id="111122668"/>
<dbReference type="RefSeq" id="XP_022320235.1">
    <property type="nucleotide sequence ID" value="XM_022464527.1"/>
</dbReference>
<dbReference type="PANTHER" id="PTHR25462:SF305">
    <property type="entry name" value="RING-TYPE DOMAIN-CONTAINING PROTEIN"/>
    <property type="match status" value="1"/>
</dbReference>
<reference evidence="11" key="1">
    <citation type="submission" date="2025-08" db="UniProtKB">
        <authorList>
            <consortium name="RefSeq"/>
        </authorList>
    </citation>
    <scope>IDENTIFICATION</scope>
    <source>
        <tissue evidence="11">Whole sample</tissue>
    </source>
</reference>
<dbReference type="Proteomes" id="UP000694844">
    <property type="component" value="Chromosome 3"/>
</dbReference>
<dbReference type="SUPFAM" id="SSF101898">
    <property type="entry name" value="NHL repeat"/>
    <property type="match status" value="3"/>
</dbReference>
<feature type="transmembrane region" description="Helical" evidence="7">
    <location>
        <begin position="632"/>
        <end position="656"/>
    </location>
</feature>
<sequence>MASNVTTQGQEAVLCDLCQSPVSFFCRRCGVNLCDPCVLLHLRVKSKFGHDVVDYVSKDDDDVCLCESHPEHKCSAYCKKCDVPICILCVSIKHKSHEISELQDKIDELLKVITRENDRLQSFRDDLERVLDHTAKTASSLSSIYERKKDEVTARGEDWKKQIDNHVKKLHQELDELKKENEAVLLKQKKEFEDMIGKINEMNRKSKKLLHSKNVTEMQKFRPVITEQNTLKEFTQYTFPTFYKCQIVENHLQNYFGYIEKMHERKISLLKEKISIPDPDSDRKVLEVPSVSSVIDTGFPTSEKYNSLKKISNDDTVVTLFTTGDWEPYGITGSASGDLLVCLNKDNQSKVVRYSSTGTVLQEIQYDSQCQSLYQWVRNITENVNGDIIVTDFKMNKVIAVDRLGIIRYSYSGVKSATSVATDSIGHVYVTDFNGDKIHMLDRDGRFLRYIIPEGGIKNPRAVCMVGDGEMIVGDCLTGLAKRIRVLEKFIIFKVHLNLVTLALAVFDLVYYRFAISTEIYFVYNIYVDPYPVLCKINRFITFSMNNASSFVLLFIAVDRFKRIYKPLKPPYSNRVTKIVIGVGFVLSFLFSWPSIILFGSYTLPIPLVNGTCMTAKTCLIDDQYKFTVYPLLFNIILTAGNIAIDLIMIVAYAYIGSRSIKAIRETHKFFPRFAFTTNESMDFSVEYSQDVHDPILVNREKIVQDGKKHSAVTLSNGIQSKFNSLDRKGSTATIISTRKPHSVKSSMNKAERKGRKQMLKSTFITTMASNVTTQEAVLCDLCQSPVSFFCRRCGVNLCDPCVLLHLRVKSKFGHDIVDYASKDDDDVCLCDSHPENKCSAYCKKCDVPICILCVSIKHKSHEIYELQDKIDELLKDIARENDRLQLFRDDLEKVLDHTTKTASSLSSVYERKKDEVTARGEDWKKQIDNYVKKLHQELDELKKENEDALLKQKKEYEDMIGKIDEMNSKSTKLLNSKNITEMQKFRPVIKERNTLKDFTQYTFPIFYKCDINENNLQNYFGYIKKMPERKISLLKEKIPEPDAGRKVIEVPSVSSVIDTGLPASEKSNRLYDMAVTDDQKVWMGGYSTELKLFDLKGHLHRTVTTTWYCQYICMYNKQVVYSDHNDNTVKKIADDDSVVTMFTTGDWKPFGITGSASGDLLVCLLKDDQSKVVRYSSTGTVLQEIQYDSQCQPLYQWAYYIAENVYRDIIVTDFKMKKVIAVDRLGIIRYSYSGGKSASSVATDSIGHVFVTDFHGNKIHMLDRDGRFLRYIIPEGGIKDPRAVCMIGDMEMIVGECKTGLAKRIKFFEEKT</sequence>
<comment type="subcellular location">
    <subcellularLocation>
        <location evidence="1">Membrane</location>
    </subcellularLocation>
</comment>
<dbReference type="InterPro" id="IPR047153">
    <property type="entry name" value="TRIM45/56/19-like"/>
</dbReference>
<feature type="coiled-coil region" evidence="6">
    <location>
        <begin position="925"/>
        <end position="970"/>
    </location>
</feature>
<dbReference type="Pfam" id="PF00001">
    <property type="entry name" value="7tm_1"/>
    <property type="match status" value="1"/>
</dbReference>
<dbReference type="Gene3D" id="2.120.10.30">
    <property type="entry name" value="TolB, C-terminal domain"/>
    <property type="match status" value="2"/>
</dbReference>
<dbReference type="InterPro" id="IPR017452">
    <property type="entry name" value="GPCR_Rhodpsn_7TM"/>
</dbReference>
<feature type="domain" description="B box-type" evidence="8">
    <location>
        <begin position="61"/>
        <end position="102"/>
    </location>
</feature>
<dbReference type="SUPFAM" id="SSF81321">
    <property type="entry name" value="Family A G protein-coupled receptor-like"/>
    <property type="match status" value="1"/>
</dbReference>
<evidence type="ECO:0000313" key="11">
    <source>
        <dbReference type="RefSeq" id="XP_022320235.1"/>
    </source>
</evidence>
<feature type="coiled-coil region" evidence="6">
    <location>
        <begin position="857"/>
        <end position="891"/>
    </location>
</feature>
<dbReference type="GO" id="GO:0005654">
    <property type="term" value="C:nucleoplasm"/>
    <property type="evidence" value="ECO:0007669"/>
    <property type="project" value="TreeGrafter"/>
</dbReference>
<keyword evidence="3 7" id="KW-1133">Transmembrane helix</keyword>
<evidence type="ECO:0000256" key="7">
    <source>
        <dbReference type="SAM" id="Phobius"/>
    </source>
</evidence>
<evidence type="ECO:0000256" key="1">
    <source>
        <dbReference type="ARBA" id="ARBA00004370"/>
    </source>
</evidence>
<dbReference type="GO" id="GO:0061630">
    <property type="term" value="F:ubiquitin protein ligase activity"/>
    <property type="evidence" value="ECO:0007669"/>
    <property type="project" value="TreeGrafter"/>
</dbReference>
<keyword evidence="5" id="KW-0863">Zinc-finger</keyword>
<dbReference type="GO" id="GO:0004930">
    <property type="term" value="F:G protein-coupled receptor activity"/>
    <property type="evidence" value="ECO:0007669"/>
    <property type="project" value="InterPro"/>
</dbReference>
<evidence type="ECO:0000256" key="3">
    <source>
        <dbReference type="ARBA" id="ARBA00022989"/>
    </source>
</evidence>
<keyword evidence="4 7" id="KW-0472">Membrane</keyword>
<evidence type="ECO:0000256" key="2">
    <source>
        <dbReference type="ARBA" id="ARBA00022692"/>
    </source>
</evidence>
<feature type="transmembrane region" description="Helical" evidence="7">
    <location>
        <begin position="579"/>
        <end position="602"/>
    </location>
</feature>
<dbReference type="Gene3D" id="1.20.1070.10">
    <property type="entry name" value="Rhodopsin 7-helix transmembrane proteins"/>
    <property type="match status" value="1"/>
</dbReference>
<evidence type="ECO:0000256" key="6">
    <source>
        <dbReference type="SAM" id="Coils"/>
    </source>
</evidence>
<evidence type="ECO:0000259" key="9">
    <source>
        <dbReference type="PROSITE" id="PS50262"/>
    </source>
</evidence>
<dbReference type="KEGG" id="cvn:111122668"/>
<evidence type="ECO:0000259" key="8">
    <source>
        <dbReference type="PROSITE" id="PS50119"/>
    </source>
</evidence>
<feature type="coiled-coil region" evidence="6">
    <location>
        <begin position="92"/>
        <end position="119"/>
    </location>
</feature>
<feature type="domain" description="G-protein coupled receptors family 1 profile" evidence="9">
    <location>
        <begin position="479"/>
        <end position="656"/>
    </location>
</feature>
<dbReference type="PANTHER" id="PTHR25462">
    <property type="entry name" value="BONUS, ISOFORM C-RELATED"/>
    <property type="match status" value="1"/>
</dbReference>
<dbReference type="InterPro" id="IPR000276">
    <property type="entry name" value="GPCR_Rhodpsn"/>
</dbReference>
<accession>A0A8B8CX79</accession>
<name>A0A8B8CX79_CRAVI</name>
<dbReference type="SUPFAM" id="SSF57845">
    <property type="entry name" value="B-box zinc-binding domain"/>
    <property type="match status" value="2"/>
</dbReference>
<keyword evidence="6" id="KW-0175">Coiled coil</keyword>
<keyword evidence="5" id="KW-0862">Zinc</keyword>
<dbReference type="InterPro" id="IPR011042">
    <property type="entry name" value="6-blade_b-propeller_TolB-like"/>
</dbReference>
<evidence type="ECO:0000313" key="10">
    <source>
        <dbReference type="Proteomes" id="UP000694844"/>
    </source>
</evidence>
<dbReference type="SMART" id="SM00336">
    <property type="entry name" value="BBOX"/>
    <property type="match status" value="4"/>
</dbReference>
<dbReference type="GO" id="GO:0008270">
    <property type="term" value="F:zinc ion binding"/>
    <property type="evidence" value="ECO:0007669"/>
    <property type="project" value="UniProtKB-KW"/>
</dbReference>
<feature type="domain" description="B box-type" evidence="8">
    <location>
        <begin position="826"/>
        <end position="867"/>
    </location>
</feature>
<dbReference type="PROSITE" id="PS50119">
    <property type="entry name" value="ZF_BBOX"/>
    <property type="match status" value="4"/>
</dbReference>
<feature type="domain" description="B box-type" evidence="8">
    <location>
        <begin position="10"/>
        <end position="55"/>
    </location>
</feature>
<dbReference type="PROSITE" id="PS00237">
    <property type="entry name" value="G_PROTEIN_RECEP_F1_1"/>
    <property type="match status" value="1"/>
</dbReference>
<dbReference type="Gene3D" id="3.30.160.60">
    <property type="entry name" value="Classic Zinc Finger"/>
    <property type="match status" value="2"/>
</dbReference>
<feature type="transmembrane region" description="Helical" evidence="7">
    <location>
        <begin position="491"/>
        <end position="512"/>
    </location>
</feature>
<gene>
    <name evidence="11" type="primary">LOC111122668</name>
</gene>
<protein>
    <submittedName>
        <fullName evidence="11">LOW QUALITY PROTEIN: uncharacterized protein LOC111122668</fullName>
    </submittedName>
</protein>
<feature type="transmembrane region" description="Helical" evidence="7">
    <location>
        <begin position="540"/>
        <end position="558"/>
    </location>
</feature>
<keyword evidence="10" id="KW-1185">Reference proteome</keyword>
<evidence type="ECO:0000256" key="4">
    <source>
        <dbReference type="ARBA" id="ARBA00023136"/>
    </source>
</evidence>
<dbReference type="InterPro" id="IPR000315">
    <property type="entry name" value="Znf_B-box"/>
</dbReference>
<evidence type="ECO:0000256" key="5">
    <source>
        <dbReference type="PROSITE-ProRule" id="PRU00024"/>
    </source>
</evidence>
<dbReference type="GO" id="GO:0016020">
    <property type="term" value="C:membrane"/>
    <property type="evidence" value="ECO:0007669"/>
    <property type="project" value="UniProtKB-SubCell"/>
</dbReference>
<feature type="domain" description="B box-type" evidence="8">
    <location>
        <begin position="775"/>
        <end position="820"/>
    </location>
</feature>
<organism evidence="10 11">
    <name type="scientific">Crassostrea virginica</name>
    <name type="common">Eastern oyster</name>
    <dbReference type="NCBI Taxonomy" id="6565"/>
    <lineage>
        <taxon>Eukaryota</taxon>
        <taxon>Metazoa</taxon>
        <taxon>Spiralia</taxon>
        <taxon>Lophotrochozoa</taxon>
        <taxon>Mollusca</taxon>
        <taxon>Bivalvia</taxon>
        <taxon>Autobranchia</taxon>
        <taxon>Pteriomorphia</taxon>
        <taxon>Ostreida</taxon>
        <taxon>Ostreoidea</taxon>
        <taxon>Ostreidae</taxon>
        <taxon>Crassostrea</taxon>
    </lineage>
</organism>
<dbReference type="PROSITE" id="PS50262">
    <property type="entry name" value="G_PROTEIN_RECEP_F1_2"/>
    <property type="match status" value="1"/>
</dbReference>
<keyword evidence="5" id="KW-0479">Metal-binding</keyword>
<dbReference type="CDD" id="cd19756">
    <property type="entry name" value="Bbox2"/>
    <property type="match status" value="2"/>
</dbReference>
<proteinExistence type="predicted"/>